<gene>
    <name evidence="1" type="ORF">GO999_08710</name>
</gene>
<evidence type="ECO:0000313" key="1">
    <source>
        <dbReference type="EMBL" id="QUP58636.1"/>
    </source>
</evidence>
<keyword evidence="2" id="KW-1185">Reference proteome</keyword>
<protein>
    <submittedName>
        <fullName evidence="1">Uncharacterized protein</fullName>
    </submittedName>
</protein>
<dbReference type="Proteomes" id="UP000680989">
    <property type="component" value="Chromosome"/>
</dbReference>
<evidence type="ECO:0000313" key="2">
    <source>
        <dbReference type="Proteomes" id="UP000680989"/>
    </source>
</evidence>
<dbReference type="EMBL" id="CP046674">
    <property type="protein sequence ID" value="QUP58636.1"/>
    <property type="molecule type" value="Genomic_DNA"/>
</dbReference>
<organism evidence="1 2">
    <name type="scientific">Ralstonia nicotianae</name>
    <dbReference type="NCBI Taxonomy" id="3037696"/>
    <lineage>
        <taxon>Bacteria</taxon>
        <taxon>Pseudomonadati</taxon>
        <taxon>Pseudomonadota</taxon>
        <taxon>Betaproteobacteria</taxon>
        <taxon>Burkholderiales</taxon>
        <taxon>Burkholderiaceae</taxon>
        <taxon>Ralstonia</taxon>
        <taxon>Ralstonia solanacearum species complex</taxon>
    </lineage>
</organism>
<sequence>MEYRLLQEWPVNINLNSRRPWRVPAGVCFRLRAPHPGAGIRHALHPSAAYHLFNQGRVNLAVLRRGGGTHFK</sequence>
<reference evidence="2" key="1">
    <citation type="submission" date="2019-12" db="EMBL/GenBank/DDBJ databases">
        <title>Whole-genome sequence of tobacco pathogen Ralstonia pseudosolanacearum strain RS, originating from Yunnan province of China.</title>
        <authorList>
            <person name="Lu C.-H."/>
        </authorList>
    </citation>
    <scope>NUCLEOTIDE SEQUENCE [LARGE SCALE GENOMIC DNA]</scope>
    <source>
        <strain evidence="2">RS</strain>
    </source>
</reference>
<dbReference type="RefSeq" id="WP_211906134.1">
    <property type="nucleotide sequence ID" value="NZ_CP046674.1"/>
</dbReference>
<proteinExistence type="predicted"/>
<accession>A0ABX7ZTG7</accession>
<name>A0ABX7ZTG7_9RALS</name>